<dbReference type="InterPro" id="IPR043132">
    <property type="entry name" value="BCAT-like_C"/>
</dbReference>
<dbReference type="InterPro" id="IPR033939">
    <property type="entry name" value="BCAT_family"/>
</dbReference>
<evidence type="ECO:0000256" key="4">
    <source>
        <dbReference type="ARBA" id="ARBA00022605"/>
    </source>
</evidence>
<dbReference type="AlphaFoldDB" id="A0A5J4RCE2"/>
<evidence type="ECO:0000256" key="3">
    <source>
        <dbReference type="ARBA" id="ARBA00022576"/>
    </source>
</evidence>
<evidence type="ECO:0000256" key="7">
    <source>
        <dbReference type="ARBA" id="ARBA00023304"/>
    </source>
</evidence>
<dbReference type="InterPro" id="IPR043131">
    <property type="entry name" value="BCAT-like_N"/>
</dbReference>
<comment type="pathway">
    <text evidence="8">Amino-acid biosynthesis.</text>
</comment>
<evidence type="ECO:0000256" key="8">
    <source>
        <dbReference type="ARBA" id="ARBA00029440"/>
    </source>
</evidence>
<dbReference type="Pfam" id="PF01063">
    <property type="entry name" value="Aminotran_4"/>
    <property type="match status" value="1"/>
</dbReference>
<evidence type="ECO:0000256" key="2">
    <source>
        <dbReference type="ARBA" id="ARBA00009320"/>
    </source>
</evidence>
<dbReference type="Gene3D" id="3.20.10.10">
    <property type="entry name" value="D-amino Acid Aminotransferase, subunit A, domain 2"/>
    <property type="match status" value="1"/>
</dbReference>
<gene>
    <name evidence="9" type="ORF">EZS27_019709</name>
</gene>
<dbReference type="NCBIfam" id="TIGR01123">
    <property type="entry name" value="ilvE_II"/>
    <property type="match status" value="1"/>
</dbReference>
<dbReference type="EMBL" id="SNRY01001335">
    <property type="protein sequence ID" value="KAA6331717.1"/>
    <property type="molecule type" value="Genomic_DNA"/>
</dbReference>
<comment type="similarity">
    <text evidence="2">Belongs to the class-IV pyridoxal-phosphate-dependent aminotransferase family.</text>
</comment>
<keyword evidence="3 9" id="KW-0032">Aminotransferase</keyword>
<dbReference type="SUPFAM" id="SSF56752">
    <property type="entry name" value="D-aminoacid aminotransferase-like PLP-dependent enzymes"/>
    <property type="match status" value="1"/>
</dbReference>
<dbReference type="GO" id="GO:0008652">
    <property type="term" value="P:amino acid biosynthetic process"/>
    <property type="evidence" value="ECO:0007669"/>
    <property type="project" value="UniProtKB-KW"/>
</dbReference>
<dbReference type="GO" id="GO:0004084">
    <property type="term" value="F:branched-chain-amino-acid transaminase activity"/>
    <property type="evidence" value="ECO:0007669"/>
    <property type="project" value="UniProtKB-EC"/>
</dbReference>
<reference evidence="9" key="1">
    <citation type="submission" date="2019-03" db="EMBL/GenBank/DDBJ databases">
        <title>Single cell metagenomics reveals metabolic interactions within the superorganism composed of flagellate Streblomastix strix and complex community of Bacteroidetes bacteria on its surface.</title>
        <authorList>
            <person name="Treitli S.C."/>
            <person name="Kolisko M."/>
            <person name="Husnik F."/>
            <person name="Keeling P."/>
            <person name="Hampl V."/>
        </authorList>
    </citation>
    <scope>NUCLEOTIDE SEQUENCE</scope>
    <source>
        <strain evidence="9">STM</strain>
    </source>
</reference>
<dbReference type="PANTHER" id="PTHR42825">
    <property type="entry name" value="AMINO ACID AMINOTRANSFERASE"/>
    <property type="match status" value="1"/>
</dbReference>
<evidence type="ECO:0000313" key="9">
    <source>
        <dbReference type="EMBL" id="KAA6331717.1"/>
    </source>
</evidence>
<comment type="cofactor">
    <cofactor evidence="1">
        <name>pyridoxal 5'-phosphate</name>
        <dbReference type="ChEBI" id="CHEBI:597326"/>
    </cofactor>
</comment>
<dbReference type="PANTHER" id="PTHR42825:SF2">
    <property type="entry name" value="BRANCHED-CHAIN-AMINO-ACID AMINOTRANSFERASE 3, CHLOROPLASTIC-RELATED"/>
    <property type="match status" value="1"/>
</dbReference>
<name>A0A5J4RCE2_9ZZZZ</name>
<keyword evidence="6" id="KW-0663">Pyridoxal phosphate</keyword>
<evidence type="ECO:0000256" key="6">
    <source>
        <dbReference type="ARBA" id="ARBA00022898"/>
    </source>
</evidence>
<dbReference type="Gene3D" id="3.30.470.10">
    <property type="match status" value="1"/>
</dbReference>
<keyword evidence="5 9" id="KW-0808">Transferase</keyword>
<dbReference type="CDD" id="cd01557">
    <property type="entry name" value="BCAT_beta_family"/>
    <property type="match status" value="1"/>
</dbReference>
<dbReference type="InterPro" id="IPR005786">
    <property type="entry name" value="B_amino_transII"/>
</dbReference>
<evidence type="ECO:0000256" key="5">
    <source>
        <dbReference type="ARBA" id="ARBA00022679"/>
    </source>
</evidence>
<keyword evidence="7" id="KW-0100">Branched-chain amino acid biosynthesis</keyword>
<proteinExistence type="inferred from homology"/>
<dbReference type="FunFam" id="3.30.470.10:FF:000004">
    <property type="entry name" value="Branched-chain-amino-acid aminotransferase"/>
    <property type="match status" value="1"/>
</dbReference>
<comment type="caution">
    <text evidence="9">The sequence shown here is derived from an EMBL/GenBank/DDBJ whole genome shotgun (WGS) entry which is preliminary data.</text>
</comment>
<evidence type="ECO:0000256" key="1">
    <source>
        <dbReference type="ARBA" id="ARBA00001933"/>
    </source>
</evidence>
<dbReference type="PIRSF" id="PIRSF006468">
    <property type="entry name" value="BCAT1"/>
    <property type="match status" value="1"/>
</dbReference>
<dbReference type="InterPro" id="IPR036038">
    <property type="entry name" value="Aminotransferase-like"/>
</dbReference>
<organism evidence="9">
    <name type="scientific">termite gut metagenome</name>
    <dbReference type="NCBI Taxonomy" id="433724"/>
    <lineage>
        <taxon>unclassified sequences</taxon>
        <taxon>metagenomes</taxon>
        <taxon>organismal metagenomes</taxon>
    </lineage>
</organism>
<dbReference type="EC" id="2.6.1.42" evidence="9"/>
<dbReference type="GO" id="GO:0009082">
    <property type="term" value="P:branched-chain amino acid biosynthetic process"/>
    <property type="evidence" value="ECO:0007669"/>
    <property type="project" value="UniProtKB-KW"/>
</dbReference>
<protein>
    <submittedName>
        <fullName evidence="9">Branched-chain-amino-acid aminotransferase</fullName>
        <ecNumber evidence="9">2.6.1.42</ecNumber>
    </submittedName>
</protein>
<keyword evidence="4" id="KW-0028">Amino-acid biosynthesis</keyword>
<sequence>MKEIDWSSLSFGYMPTDYNVRINYRDEKWGELEVSQSEYINMHIAATSLHYGQESFEGLKAFRGKDGKIRIFRMEENAKRLQSSCEGILMAQLPVERFTEAVVKVVKLNEHFVPPYESGASLYIRPLLIGTGAQVGVNPSKEYLFMIFVSPVGPYFKTGFKPTPYVIMRQYDRVAPLGTGRFKIGGNYAASLVAGEKAHSSGYSAVIYLDAKEKKYIDESGPANFFAIRGNSYITPKSDSILPSVTNKSLMTLAEDLGMTVERRPIEVAELSTFEEAGACGTAAVISPMERIDDLDTGKSYVFGKKGEAGPVCIKLYNKLRAIQYGDEPDIHNWVTMVE</sequence>
<dbReference type="InterPro" id="IPR001544">
    <property type="entry name" value="Aminotrans_IV"/>
</dbReference>
<accession>A0A5J4RCE2</accession>
<dbReference type="NCBIfam" id="NF009897">
    <property type="entry name" value="PRK13357.1"/>
    <property type="match status" value="1"/>
</dbReference>
<dbReference type="FunFam" id="3.20.10.10:FF:000006">
    <property type="entry name" value="Branched-chain amino acid aminotransferase"/>
    <property type="match status" value="1"/>
</dbReference>